<evidence type="ECO:0000313" key="1">
    <source>
        <dbReference type="EMBL" id="KAK3201003.1"/>
    </source>
</evidence>
<dbReference type="CDD" id="cd07713">
    <property type="entry name" value="DHPS-like_MBL-fold"/>
    <property type="match status" value="1"/>
</dbReference>
<dbReference type="InterPro" id="IPR041712">
    <property type="entry name" value="DHPS-like_MBL-fold"/>
</dbReference>
<dbReference type="AlphaFoldDB" id="A0AAN6LML6"/>
<dbReference type="Proteomes" id="UP001280581">
    <property type="component" value="Unassembled WGS sequence"/>
</dbReference>
<dbReference type="Gene3D" id="3.60.15.10">
    <property type="entry name" value="Ribonuclease Z/Hydroxyacylglutathione hydrolase-like"/>
    <property type="match status" value="1"/>
</dbReference>
<dbReference type="InterPro" id="IPR052926">
    <property type="entry name" value="Metallo-beta-lactamase_dom"/>
</dbReference>
<sequence>MAPLLELDKLTIQVLVDNELDPISKSTNPAVTDATSFRLVPLPPGSRGPVPAMELRMDQICCGAHGLSLLITATAGVQSRTLLFDAGPEEDVFEKNVSRSGADLSGVEHIHLSHWQRDHSGGLPRAISLVNRARVASSNGLGLPVVDVHPGRPIFRGVDTGAFVASLEADPTFEELEAAGGMVVKRDEPHTVLDDMFLISGEVPRETEYEVGFPRGVRLDENGLWIKDELILDERFVVCNLKGKGLVVFAGCSHPGIVNICRNAIKLGGGAPLYAVIGGFHLADGDASKLQNSIDGLKALDPQGLMPGHCTGWRFKFKIEQEIPGSLVPCFSGTRYTLEA</sequence>
<gene>
    <name evidence="1" type="ORF">GRF29_213g679281</name>
</gene>
<reference evidence="1 2" key="1">
    <citation type="submission" date="2021-02" db="EMBL/GenBank/DDBJ databases">
        <title>Genome assembly of Pseudopithomyces chartarum.</title>
        <authorList>
            <person name="Jauregui R."/>
            <person name="Singh J."/>
            <person name="Voisey C."/>
        </authorList>
    </citation>
    <scope>NUCLEOTIDE SEQUENCE [LARGE SCALE GENOMIC DNA]</scope>
    <source>
        <strain evidence="1 2">AGR01</strain>
    </source>
</reference>
<name>A0AAN6LML6_9PLEO</name>
<dbReference type="EMBL" id="WVTA01000017">
    <property type="protein sequence ID" value="KAK3201003.1"/>
    <property type="molecule type" value="Genomic_DNA"/>
</dbReference>
<keyword evidence="2" id="KW-1185">Reference proteome</keyword>
<comment type="caution">
    <text evidence="1">The sequence shown here is derived from an EMBL/GenBank/DDBJ whole genome shotgun (WGS) entry which is preliminary data.</text>
</comment>
<evidence type="ECO:0008006" key="3">
    <source>
        <dbReference type="Google" id="ProtNLM"/>
    </source>
</evidence>
<protein>
    <recommendedName>
        <fullName evidence="3">Metallo-beta-lactamase domain-containing protein</fullName>
    </recommendedName>
</protein>
<proteinExistence type="predicted"/>
<organism evidence="1 2">
    <name type="scientific">Pseudopithomyces chartarum</name>
    <dbReference type="NCBI Taxonomy" id="1892770"/>
    <lineage>
        <taxon>Eukaryota</taxon>
        <taxon>Fungi</taxon>
        <taxon>Dikarya</taxon>
        <taxon>Ascomycota</taxon>
        <taxon>Pezizomycotina</taxon>
        <taxon>Dothideomycetes</taxon>
        <taxon>Pleosporomycetidae</taxon>
        <taxon>Pleosporales</taxon>
        <taxon>Massarineae</taxon>
        <taxon>Didymosphaeriaceae</taxon>
        <taxon>Pseudopithomyces</taxon>
    </lineage>
</organism>
<dbReference type="InterPro" id="IPR036866">
    <property type="entry name" value="RibonucZ/Hydroxyglut_hydro"/>
</dbReference>
<dbReference type="PANTHER" id="PTHR13754:SF13">
    <property type="entry name" value="METALLO-BETA-LACTAMASE SUPERFAMILY PROTEIN (AFU_ORTHOLOGUE AFUA_3G07630)"/>
    <property type="match status" value="1"/>
</dbReference>
<accession>A0AAN6LML6</accession>
<dbReference type="PANTHER" id="PTHR13754">
    <property type="entry name" value="METALLO-BETA-LACTAMASE SUPERFAMILY PROTEIN"/>
    <property type="match status" value="1"/>
</dbReference>
<dbReference type="SUPFAM" id="SSF56281">
    <property type="entry name" value="Metallo-hydrolase/oxidoreductase"/>
    <property type="match status" value="1"/>
</dbReference>
<dbReference type="GO" id="GO:0016740">
    <property type="term" value="F:transferase activity"/>
    <property type="evidence" value="ECO:0007669"/>
    <property type="project" value="TreeGrafter"/>
</dbReference>
<evidence type="ECO:0000313" key="2">
    <source>
        <dbReference type="Proteomes" id="UP001280581"/>
    </source>
</evidence>